<evidence type="ECO:0000256" key="1">
    <source>
        <dbReference type="SAM" id="Coils"/>
    </source>
</evidence>
<feature type="non-terminal residue" evidence="2">
    <location>
        <position position="1"/>
    </location>
</feature>
<gene>
    <name evidence="2" type="ORF">CR513_19656</name>
</gene>
<proteinExistence type="predicted"/>
<dbReference type="Proteomes" id="UP000257109">
    <property type="component" value="Unassembled WGS sequence"/>
</dbReference>
<protein>
    <submittedName>
        <fullName evidence="2">Uncharacterized protein</fullName>
    </submittedName>
</protein>
<comment type="caution">
    <text evidence="2">The sequence shown here is derived from an EMBL/GenBank/DDBJ whole genome shotgun (WGS) entry which is preliminary data.</text>
</comment>
<organism evidence="2 3">
    <name type="scientific">Mucuna pruriens</name>
    <name type="common">Velvet bean</name>
    <name type="synonym">Dolichos pruriens</name>
    <dbReference type="NCBI Taxonomy" id="157652"/>
    <lineage>
        <taxon>Eukaryota</taxon>
        <taxon>Viridiplantae</taxon>
        <taxon>Streptophyta</taxon>
        <taxon>Embryophyta</taxon>
        <taxon>Tracheophyta</taxon>
        <taxon>Spermatophyta</taxon>
        <taxon>Magnoliopsida</taxon>
        <taxon>eudicotyledons</taxon>
        <taxon>Gunneridae</taxon>
        <taxon>Pentapetalae</taxon>
        <taxon>rosids</taxon>
        <taxon>fabids</taxon>
        <taxon>Fabales</taxon>
        <taxon>Fabaceae</taxon>
        <taxon>Papilionoideae</taxon>
        <taxon>50 kb inversion clade</taxon>
        <taxon>NPAAA clade</taxon>
        <taxon>indigoferoid/millettioid clade</taxon>
        <taxon>Phaseoleae</taxon>
        <taxon>Mucuna</taxon>
    </lineage>
</organism>
<dbReference type="AlphaFoldDB" id="A0A371H454"/>
<keyword evidence="1" id="KW-0175">Coiled coil</keyword>
<accession>A0A371H454</accession>
<sequence length="162" mass="18154">MYIPYCASNRLKAKGAGDESRWHLPLNQILRGSYSWARVTIAQPEHDLARDVHILGFIPVCESTCGDTRKAKLSAYTTRSRSKVMEDKVGALELQNQDLNGEVSQLKEQMAQMSQILSQTNITIMAMAQQHAACQEQKQAKAEAQHQASWTIPSFAVHQQMP</sequence>
<name>A0A371H454_MUCPR</name>
<dbReference type="EMBL" id="QJKJ01003620">
    <property type="protein sequence ID" value="RDX97567.1"/>
    <property type="molecule type" value="Genomic_DNA"/>
</dbReference>
<feature type="coiled-coil region" evidence="1">
    <location>
        <begin position="89"/>
        <end position="116"/>
    </location>
</feature>
<keyword evidence="3" id="KW-1185">Reference proteome</keyword>
<evidence type="ECO:0000313" key="2">
    <source>
        <dbReference type="EMBL" id="RDX97567.1"/>
    </source>
</evidence>
<evidence type="ECO:0000313" key="3">
    <source>
        <dbReference type="Proteomes" id="UP000257109"/>
    </source>
</evidence>
<reference evidence="2" key="1">
    <citation type="submission" date="2018-05" db="EMBL/GenBank/DDBJ databases">
        <title>Draft genome of Mucuna pruriens seed.</title>
        <authorList>
            <person name="Nnadi N.E."/>
            <person name="Vos R."/>
            <person name="Hasami M.H."/>
            <person name="Devisetty U.K."/>
            <person name="Aguiy J.C."/>
        </authorList>
    </citation>
    <scope>NUCLEOTIDE SEQUENCE [LARGE SCALE GENOMIC DNA]</scope>
    <source>
        <strain evidence="2">JCA_2017</strain>
    </source>
</reference>